<dbReference type="Proteomes" id="UP000620104">
    <property type="component" value="Unassembled WGS sequence"/>
</dbReference>
<evidence type="ECO:0000313" key="2">
    <source>
        <dbReference type="Proteomes" id="UP000620104"/>
    </source>
</evidence>
<proteinExistence type="predicted"/>
<comment type="caution">
    <text evidence="1">The sequence shown here is derived from an EMBL/GenBank/DDBJ whole genome shotgun (WGS) entry which is preliminary data.</text>
</comment>
<gene>
    <name evidence="1" type="ORF">NliqN6_6293</name>
</gene>
<reference evidence="1" key="1">
    <citation type="submission" date="2020-07" db="EMBL/GenBank/DDBJ databases">
        <title>Draft Genome Sequence of a Deep-Sea Yeast, Naganishia (Cryptococcus) liquefaciens strain N6.</title>
        <authorList>
            <person name="Han Y.W."/>
            <person name="Kajitani R."/>
            <person name="Morimoto H."/>
            <person name="Parhat M."/>
            <person name="Tsubouchi H."/>
            <person name="Bakenova O."/>
            <person name="Ogata M."/>
            <person name="Argunhan B."/>
            <person name="Aoki R."/>
            <person name="Kajiwara S."/>
            <person name="Itoh T."/>
            <person name="Iwasaki H."/>
        </authorList>
    </citation>
    <scope>NUCLEOTIDE SEQUENCE</scope>
    <source>
        <strain evidence="1">N6</strain>
    </source>
</reference>
<accession>A0A8H3YJU6</accession>
<keyword evidence="2" id="KW-1185">Reference proteome</keyword>
<name>A0A8H3YJU6_9TREE</name>
<sequence>MPALSVAADQLMLPEWPQPAPSRGIVVFRSLEDVLVEHLECFAWDNLFLLEKSLQGATDQQLDQLVSIITPAKVGVDGKVQEIATSDILLLAQ</sequence>
<protein>
    <submittedName>
        <fullName evidence="1">Uncharacterized protein</fullName>
    </submittedName>
</protein>
<organism evidence="1 2">
    <name type="scientific">Naganishia liquefaciens</name>
    <dbReference type="NCBI Taxonomy" id="104408"/>
    <lineage>
        <taxon>Eukaryota</taxon>
        <taxon>Fungi</taxon>
        <taxon>Dikarya</taxon>
        <taxon>Basidiomycota</taxon>
        <taxon>Agaricomycotina</taxon>
        <taxon>Tremellomycetes</taxon>
        <taxon>Filobasidiales</taxon>
        <taxon>Filobasidiaceae</taxon>
        <taxon>Naganishia</taxon>
    </lineage>
</organism>
<dbReference type="AlphaFoldDB" id="A0A8H3YJU6"/>
<evidence type="ECO:0000313" key="1">
    <source>
        <dbReference type="EMBL" id="GHJ89891.1"/>
    </source>
</evidence>
<dbReference type="EMBL" id="BLZA01000053">
    <property type="protein sequence ID" value="GHJ89891.1"/>
    <property type="molecule type" value="Genomic_DNA"/>
</dbReference>